<name>A0A1V0AE76_9ACTN</name>
<sequence>MPLGELSVIPPKVLDKIRHDEEFGWKVAGPLPATPAEGQVRWDDGTTRRVPLISARQALLEQSPWGGTDADFPEDESYHMTRATFTTMRLKTLRGMATVPAWRLRFADLPGTIDQVAIDWDALGRLEDLIGDRIGGEEVHDYQPLDARTLLVRYSYGVCGREPLDVRVRVAEHADVVVLGIDVPDQGSGMCAGVGMSGEGVVRLDRPLGDRVVLNAVSRLPVLCDRIPDACHDTHE</sequence>
<accession>A0A1V0AE76</accession>
<evidence type="ECO:0000313" key="1">
    <source>
        <dbReference type="EMBL" id="AQZ68486.1"/>
    </source>
</evidence>
<protein>
    <submittedName>
        <fullName evidence="1">Uncharacterized protein</fullName>
    </submittedName>
</protein>
<organism evidence="1 2">
    <name type="scientific">[Actinomadura] parvosata subsp. kistnae</name>
    <dbReference type="NCBI Taxonomy" id="1909395"/>
    <lineage>
        <taxon>Bacteria</taxon>
        <taxon>Bacillati</taxon>
        <taxon>Actinomycetota</taxon>
        <taxon>Actinomycetes</taxon>
        <taxon>Streptosporangiales</taxon>
        <taxon>Streptosporangiaceae</taxon>
        <taxon>Nonomuraea</taxon>
    </lineage>
</organism>
<dbReference type="EMBL" id="CP017717">
    <property type="protein sequence ID" value="AQZ68486.1"/>
    <property type="molecule type" value="Genomic_DNA"/>
</dbReference>
<dbReference type="Proteomes" id="UP000190797">
    <property type="component" value="Chromosome"/>
</dbReference>
<dbReference type="KEGG" id="noa:BKM31_49725"/>
<reference evidence="2" key="1">
    <citation type="journal article" date="2017" name="Med. Chem. Commun.">
        <title>Nonomuraea sp. ATCC 55076 harbours the largest actinomycete chromosome to date and the kistamicin biosynthetic gene cluster.</title>
        <authorList>
            <person name="Nazari B."/>
            <person name="Forneris C.C."/>
            <person name="Gibson M.I."/>
            <person name="Moon K."/>
            <person name="Schramma K.R."/>
            <person name="Seyedsayamdost M.R."/>
        </authorList>
    </citation>
    <scope>NUCLEOTIDE SEQUENCE [LARGE SCALE GENOMIC DNA]</scope>
    <source>
        <strain evidence="2">ATCC 55076</strain>
    </source>
</reference>
<dbReference type="AlphaFoldDB" id="A0A1V0AE76"/>
<proteinExistence type="predicted"/>
<evidence type="ECO:0000313" key="2">
    <source>
        <dbReference type="Proteomes" id="UP000190797"/>
    </source>
</evidence>
<gene>
    <name evidence="1" type="ORF">BKM31_49725</name>
</gene>
<keyword evidence="2" id="KW-1185">Reference proteome</keyword>
<dbReference type="STRING" id="1909395.BKM31_49725"/>